<dbReference type="Proteomes" id="UP000257014">
    <property type="component" value="Unassembled WGS sequence"/>
</dbReference>
<evidence type="ECO:0000313" key="2">
    <source>
        <dbReference type="Proteomes" id="UP000257014"/>
    </source>
</evidence>
<dbReference type="Gene3D" id="3.40.50.150">
    <property type="entry name" value="Vaccinia Virus protein VP39"/>
    <property type="match status" value="1"/>
</dbReference>
<protein>
    <submittedName>
        <fullName evidence="1">Methyltransferase domain-containing protein</fullName>
    </submittedName>
</protein>
<dbReference type="RefSeq" id="WP_020156902.1">
    <property type="nucleotide sequence ID" value="NZ_LZRR01000048.1"/>
</dbReference>
<proteinExistence type="predicted"/>
<dbReference type="CDD" id="cd02440">
    <property type="entry name" value="AdoMet_MTases"/>
    <property type="match status" value="1"/>
</dbReference>
<dbReference type="AlphaFoldDB" id="A0A3E0K7L3"/>
<dbReference type="InterPro" id="IPR029063">
    <property type="entry name" value="SAM-dependent_MTases_sf"/>
</dbReference>
<dbReference type="GO" id="GO:0008168">
    <property type="term" value="F:methyltransferase activity"/>
    <property type="evidence" value="ECO:0007669"/>
    <property type="project" value="UniProtKB-KW"/>
</dbReference>
<dbReference type="SUPFAM" id="SSF53335">
    <property type="entry name" value="S-adenosyl-L-methionine-dependent methyltransferases"/>
    <property type="match status" value="1"/>
</dbReference>
<dbReference type="Pfam" id="PF06962">
    <property type="entry name" value="rRNA_methylase"/>
    <property type="match status" value="1"/>
</dbReference>
<organism evidence="1 2">
    <name type="scientific">Caldibacillus debilis</name>
    <dbReference type="NCBI Taxonomy" id="301148"/>
    <lineage>
        <taxon>Bacteria</taxon>
        <taxon>Bacillati</taxon>
        <taxon>Bacillota</taxon>
        <taxon>Bacilli</taxon>
        <taxon>Bacillales</taxon>
        <taxon>Bacillaceae</taxon>
        <taxon>Caldibacillus</taxon>
    </lineage>
</organism>
<keyword evidence="1" id="KW-0808">Transferase</keyword>
<dbReference type="InterPro" id="IPR010719">
    <property type="entry name" value="MnmM_MeTrfase"/>
</dbReference>
<dbReference type="PANTHER" id="PTHR35276:SF1">
    <property type="entry name" value="TRNA (MNM(5)S(2)U34)-METHYLTRANSFERASE, CHLOROPLASTIC"/>
    <property type="match status" value="1"/>
</dbReference>
<dbReference type="PANTHER" id="PTHR35276">
    <property type="entry name" value="S-ADENOSYL-L-METHIONINE-DEPENDENT METHYLTRANSFERASES SUPERFAMILY PROTEIN"/>
    <property type="match status" value="1"/>
</dbReference>
<name>A0A3E0K7L3_9BACI</name>
<accession>A0A3E0K7L3</accession>
<keyword evidence="1" id="KW-0489">Methyltransferase</keyword>
<dbReference type="GO" id="GO:0032259">
    <property type="term" value="P:methylation"/>
    <property type="evidence" value="ECO:0007669"/>
    <property type="project" value="UniProtKB-KW"/>
</dbReference>
<dbReference type="EMBL" id="QEWE01000009">
    <property type="protein sequence ID" value="REJ30657.1"/>
    <property type="molecule type" value="Genomic_DNA"/>
</dbReference>
<evidence type="ECO:0000313" key="1">
    <source>
        <dbReference type="EMBL" id="REJ30657.1"/>
    </source>
</evidence>
<reference evidence="1 2" key="1">
    <citation type="submission" date="2018-03" db="EMBL/GenBank/DDBJ databases">
        <authorList>
            <person name="Keele B.F."/>
        </authorList>
    </citation>
    <scope>NUCLEOTIDE SEQUENCE [LARGE SCALE GENOMIC DNA]</scope>
    <source>
        <strain evidence="1">ZCTH4_d</strain>
    </source>
</reference>
<comment type="caution">
    <text evidence="1">The sequence shown here is derived from an EMBL/GenBank/DDBJ whole genome shotgun (WGS) entry which is preliminary data.</text>
</comment>
<gene>
    <name evidence="1" type="primary">mraW</name>
    <name evidence="1" type="ORF">C6P37_02820</name>
</gene>
<sequence>MILEPVLAFSHSILEKRVQPGDIVVDATVGNGHDTLFLAKLVGPAGKVYGFDIQEIAIRRTKERLEKERAGQNVVLFHCGHEELLHRIPEKDHGKISGAIFNLGYLPKGDHTIITKPETTLKAVEGLLQITAPGGVISIVVYEGHPGGKAEKEALLDYVQKIDQTRARVLMYRFINQKNDPPFCLAIEKTAPAPDR</sequence>